<keyword evidence="2" id="KW-1185">Reference proteome</keyword>
<name>A0ACD3Z336_FUSSC</name>
<dbReference type="Proteomes" id="UP000830768">
    <property type="component" value="Chromosome 5"/>
</dbReference>
<organism evidence="1 2">
    <name type="scientific">Fusarium solani subsp. cucurbitae</name>
    <name type="common">Neocosmosporum cucurbitae</name>
    <dbReference type="NCBI Taxonomy" id="2747967"/>
    <lineage>
        <taxon>Eukaryota</taxon>
        <taxon>Fungi</taxon>
        <taxon>Dikarya</taxon>
        <taxon>Ascomycota</taxon>
        <taxon>Pezizomycotina</taxon>
        <taxon>Sordariomycetes</taxon>
        <taxon>Hypocreomycetidae</taxon>
        <taxon>Hypocreales</taxon>
        <taxon>Nectriaceae</taxon>
        <taxon>Fusarium</taxon>
        <taxon>Fusarium solani species complex</taxon>
    </lineage>
</organism>
<proteinExistence type="predicted"/>
<accession>A0ACD3Z336</accession>
<sequence length="823" mass="93902">MADEMDNGVVKRFKKWVKENQRTGMSCSDQPCPYVPPSLLTTYWNRERIKEVLDSFNFHDDVDSIIGGFLRIFSTLVYIRQPRLIAHFLRDNRSDHQLPFSSSGILDDWPPEFGDFLEHQWMFFPVEFSNNLMYKRELHPRQILPVTYGESLRGETYAGDGSSIRKVELHPECNTMTETNTNPVVFKIFSGSDMKRQYEAEAAVYLRLRRQPKAQKHIAEHYGSFSFEESQKRVIILEYTPLGSLVDFFKQTQPSSPTEYKMLWDELLKLVGALYALHNLDRRGIEGDKNGFTAAVHQDIQPANILVFTHPEKNPPRAASRFDVRFKLADFGLAEARRVSSSDDHFIIQNQGNLMYSAPECFANHPLQTAVRPKVTTKIDIWALGAVFSDVLVWSITGEAGREEYRQVRMAALKEQGQFKSDGREAFFHDNQYVLQAVVEYHGRVLGHKRVDDFISEKMSRFILHEMLTDEDCRLPAEKLMPRVDKLSREMKLEMQFEAPLDSPQSPLSPASGSGQMSRVQEDTAIYTERPHRRSRTPQEPPPATSHSVTAQPTIHKPAPGQASVDKIYEKLVSKSKATILKRRTWDRIQGKHSEISIDLPEMKHAWALIKTHGGRDQIILIDNYVSMESHLDILAKTARVISYVTKVADTNGMDLFFTSDSAKSYKHTSSKTVESAIRKMGFVKGKCNMKTCLDNILKAISKDGHTAIRPTSIYVYTDAVWEDADEVASVIKRAIRRLAKAEDDPSTLMFQFIQFGNDETGGKCLQKLDDECKEIHCDVEYDIVDTKRWYAEVPSIVIGSLSRENDLDNSAAPRHSQADNVT</sequence>
<protein>
    <submittedName>
        <fullName evidence="1">Uncharacterized protein</fullName>
    </submittedName>
</protein>
<gene>
    <name evidence="1" type="ORF">LCI18_006465</name>
</gene>
<reference evidence="1" key="1">
    <citation type="submission" date="2021-11" db="EMBL/GenBank/DDBJ databases">
        <title>Fusarium solani-melongenae Genome sequencing and assembly.</title>
        <authorList>
            <person name="Xie S."/>
            <person name="Huang L."/>
            <person name="Zhang X."/>
        </authorList>
    </citation>
    <scope>NUCLEOTIDE SEQUENCE</scope>
    <source>
        <strain evidence="1">CRI 24-3</strain>
    </source>
</reference>
<evidence type="ECO:0000313" key="1">
    <source>
        <dbReference type="EMBL" id="UPK95530.1"/>
    </source>
</evidence>
<dbReference type="EMBL" id="CP090034">
    <property type="protein sequence ID" value="UPK95530.1"/>
    <property type="molecule type" value="Genomic_DNA"/>
</dbReference>
<evidence type="ECO:0000313" key="2">
    <source>
        <dbReference type="Proteomes" id="UP000830768"/>
    </source>
</evidence>